<dbReference type="PANTHER" id="PTHR46086">
    <property type="entry name" value="ALPHA/BETA-HYDROLASES SUPERFAMILY PROTEIN"/>
    <property type="match status" value="1"/>
</dbReference>
<evidence type="ECO:0000313" key="2">
    <source>
        <dbReference type="Proteomes" id="UP001633002"/>
    </source>
</evidence>
<gene>
    <name evidence="1" type="ORF">R1sor_024620</name>
</gene>
<name>A0ABD3GX28_9MARC</name>
<reference evidence="1 2" key="1">
    <citation type="submission" date="2024-09" db="EMBL/GenBank/DDBJ databases">
        <title>Chromosome-scale assembly of Riccia sorocarpa.</title>
        <authorList>
            <person name="Paukszto L."/>
        </authorList>
    </citation>
    <scope>NUCLEOTIDE SEQUENCE [LARGE SCALE GENOMIC DNA]</scope>
    <source>
        <strain evidence="1">LP-2024</strain>
        <tissue evidence="1">Aerial parts of the thallus</tissue>
    </source>
</reference>
<accession>A0ABD3GX28</accession>
<dbReference type="Proteomes" id="UP001633002">
    <property type="component" value="Unassembled WGS sequence"/>
</dbReference>
<evidence type="ECO:0000313" key="1">
    <source>
        <dbReference type="EMBL" id="KAL3681664.1"/>
    </source>
</evidence>
<dbReference type="InterPro" id="IPR044819">
    <property type="entry name" value="OBL-like"/>
</dbReference>
<protein>
    <submittedName>
        <fullName evidence="1">Uncharacterized protein</fullName>
    </submittedName>
</protein>
<sequence>MMNVNVKPAIKILFCNTRSQPMQPCQPLGMHLLNFWIENARADREGKSERNAVKSLLLGRATVEHPLNDDDDDEEPALPAKMTQNFMVTDLLSAGPEHHGVFHYTWDVIRGNNRWKKGLSYSDRIANILDANNTWQAKLSVICLKILFNIYGPMKALGHLLEDILNLFVANGGVFSTFYRMFFPLAWHKLVILDRQHADYKSFLALVDPRVQLYVTSAPSSEKIDQANAVVFPGTEYGSKFTADVLVMASKIAYENGNYIERCVGKYWKMNFVGFWDCWNGKDINCSCGQRCNDIHNFNLLHIVK</sequence>
<dbReference type="PANTHER" id="PTHR46086:SF3">
    <property type="entry name" value="TRIACYLGLYCEROL LIPASE OBL1"/>
    <property type="match status" value="1"/>
</dbReference>
<dbReference type="EMBL" id="JBJQOH010000007">
    <property type="protein sequence ID" value="KAL3681664.1"/>
    <property type="molecule type" value="Genomic_DNA"/>
</dbReference>
<keyword evidence="2" id="KW-1185">Reference proteome</keyword>
<comment type="caution">
    <text evidence="1">The sequence shown here is derived from an EMBL/GenBank/DDBJ whole genome shotgun (WGS) entry which is preliminary data.</text>
</comment>
<organism evidence="1 2">
    <name type="scientific">Riccia sorocarpa</name>
    <dbReference type="NCBI Taxonomy" id="122646"/>
    <lineage>
        <taxon>Eukaryota</taxon>
        <taxon>Viridiplantae</taxon>
        <taxon>Streptophyta</taxon>
        <taxon>Embryophyta</taxon>
        <taxon>Marchantiophyta</taxon>
        <taxon>Marchantiopsida</taxon>
        <taxon>Marchantiidae</taxon>
        <taxon>Marchantiales</taxon>
        <taxon>Ricciaceae</taxon>
        <taxon>Riccia</taxon>
    </lineage>
</organism>
<proteinExistence type="predicted"/>
<dbReference type="AlphaFoldDB" id="A0ABD3GX28"/>